<feature type="binding site" description="axial binding residue" evidence="8">
    <location>
        <position position="467"/>
    </location>
    <ligand>
        <name>heme</name>
        <dbReference type="ChEBI" id="CHEBI:30413"/>
    </ligand>
    <ligandPart>
        <name>Fe</name>
        <dbReference type="ChEBI" id="CHEBI:18248"/>
    </ligandPart>
</feature>
<dbReference type="AlphaFoldDB" id="A0AAN6WM10"/>
<comment type="caution">
    <text evidence="10">The sequence shown here is derived from an EMBL/GenBank/DDBJ whole genome shotgun (WGS) entry which is preliminary data.</text>
</comment>
<dbReference type="Gene3D" id="1.10.630.10">
    <property type="entry name" value="Cytochrome P450"/>
    <property type="match status" value="1"/>
</dbReference>
<dbReference type="SUPFAM" id="SSF48264">
    <property type="entry name" value="Cytochrome P450"/>
    <property type="match status" value="1"/>
</dbReference>
<organism evidence="10 11">
    <name type="scientific">Podospora australis</name>
    <dbReference type="NCBI Taxonomy" id="1536484"/>
    <lineage>
        <taxon>Eukaryota</taxon>
        <taxon>Fungi</taxon>
        <taxon>Dikarya</taxon>
        <taxon>Ascomycota</taxon>
        <taxon>Pezizomycotina</taxon>
        <taxon>Sordariomycetes</taxon>
        <taxon>Sordariomycetidae</taxon>
        <taxon>Sordariales</taxon>
        <taxon>Podosporaceae</taxon>
        <taxon>Podospora</taxon>
    </lineage>
</organism>
<protein>
    <submittedName>
        <fullName evidence="10">Cytochrome P450</fullName>
    </submittedName>
</protein>
<dbReference type="GO" id="GO:0020037">
    <property type="term" value="F:heme binding"/>
    <property type="evidence" value="ECO:0007669"/>
    <property type="project" value="InterPro"/>
</dbReference>
<proteinExistence type="inferred from homology"/>
<evidence type="ECO:0000313" key="10">
    <source>
        <dbReference type="EMBL" id="KAK4184334.1"/>
    </source>
</evidence>
<dbReference type="InterPro" id="IPR001128">
    <property type="entry name" value="Cyt_P450"/>
</dbReference>
<keyword evidence="7" id="KW-0503">Monooxygenase</keyword>
<keyword evidence="4 8" id="KW-0479">Metal-binding</keyword>
<reference evidence="10" key="1">
    <citation type="journal article" date="2023" name="Mol. Phylogenet. Evol.">
        <title>Genome-scale phylogeny and comparative genomics of the fungal order Sordariales.</title>
        <authorList>
            <person name="Hensen N."/>
            <person name="Bonometti L."/>
            <person name="Westerberg I."/>
            <person name="Brannstrom I.O."/>
            <person name="Guillou S."/>
            <person name="Cros-Aarteil S."/>
            <person name="Calhoun S."/>
            <person name="Haridas S."/>
            <person name="Kuo A."/>
            <person name="Mondo S."/>
            <person name="Pangilinan J."/>
            <person name="Riley R."/>
            <person name="LaButti K."/>
            <person name="Andreopoulos B."/>
            <person name="Lipzen A."/>
            <person name="Chen C."/>
            <person name="Yan M."/>
            <person name="Daum C."/>
            <person name="Ng V."/>
            <person name="Clum A."/>
            <person name="Steindorff A."/>
            <person name="Ohm R.A."/>
            <person name="Martin F."/>
            <person name="Silar P."/>
            <person name="Natvig D.O."/>
            <person name="Lalanne C."/>
            <person name="Gautier V."/>
            <person name="Ament-Velasquez S.L."/>
            <person name="Kruys A."/>
            <person name="Hutchinson M.I."/>
            <person name="Powell A.J."/>
            <person name="Barry K."/>
            <person name="Miller A.N."/>
            <person name="Grigoriev I.V."/>
            <person name="Debuchy R."/>
            <person name="Gladieux P."/>
            <person name="Hiltunen Thoren M."/>
            <person name="Johannesson H."/>
        </authorList>
    </citation>
    <scope>NUCLEOTIDE SEQUENCE</scope>
    <source>
        <strain evidence="10">PSN309</strain>
    </source>
</reference>
<keyword evidence="3 8" id="KW-0349">Heme</keyword>
<comment type="similarity">
    <text evidence="2">Belongs to the cytochrome P450 family.</text>
</comment>
<reference evidence="10" key="2">
    <citation type="submission" date="2023-05" db="EMBL/GenBank/DDBJ databases">
        <authorList>
            <consortium name="Lawrence Berkeley National Laboratory"/>
            <person name="Steindorff A."/>
            <person name="Hensen N."/>
            <person name="Bonometti L."/>
            <person name="Westerberg I."/>
            <person name="Brannstrom I.O."/>
            <person name="Guillou S."/>
            <person name="Cros-Aarteil S."/>
            <person name="Calhoun S."/>
            <person name="Haridas S."/>
            <person name="Kuo A."/>
            <person name="Mondo S."/>
            <person name="Pangilinan J."/>
            <person name="Riley R."/>
            <person name="Labutti K."/>
            <person name="Andreopoulos B."/>
            <person name="Lipzen A."/>
            <person name="Chen C."/>
            <person name="Yanf M."/>
            <person name="Daum C."/>
            <person name="Ng V."/>
            <person name="Clum A."/>
            <person name="Ohm R."/>
            <person name="Martin F."/>
            <person name="Silar P."/>
            <person name="Natvig D."/>
            <person name="Lalanne C."/>
            <person name="Gautier V."/>
            <person name="Ament-Velasquez S.L."/>
            <person name="Kruys A."/>
            <person name="Hutchinson M.I."/>
            <person name="Powell A.J."/>
            <person name="Barry K."/>
            <person name="Miller A.N."/>
            <person name="Grigoriev I.V."/>
            <person name="Debuchy R."/>
            <person name="Gladieux P."/>
            <person name="Thoren M.H."/>
            <person name="Johannesson H."/>
        </authorList>
    </citation>
    <scope>NUCLEOTIDE SEQUENCE</scope>
    <source>
        <strain evidence="10">PSN309</strain>
    </source>
</reference>
<dbReference type="Proteomes" id="UP001302126">
    <property type="component" value="Unassembled WGS sequence"/>
</dbReference>
<evidence type="ECO:0000256" key="9">
    <source>
        <dbReference type="SAM" id="Phobius"/>
    </source>
</evidence>
<keyword evidence="5" id="KW-0560">Oxidoreductase</keyword>
<dbReference type="GO" id="GO:0016705">
    <property type="term" value="F:oxidoreductase activity, acting on paired donors, with incorporation or reduction of molecular oxygen"/>
    <property type="evidence" value="ECO:0007669"/>
    <property type="project" value="InterPro"/>
</dbReference>
<evidence type="ECO:0000256" key="2">
    <source>
        <dbReference type="ARBA" id="ARBA00010617"/>
    </source>
</evidence>
<name>A0AAN6WM10_9PEZI</name>
<evidence type="ECO:0000256" key="3">
    <source>
        <dbReference type="ARBA" id="ARBA00022617"/>
    </source>
</evidence>
<evidence type="ECO:0000256" key="4">
    <source>
        <dbReference type="ARBA" id="ARBA00022723"/>
    </source>
</evidence>
<evidence type="ECO:0000256" key="7">
    <source>
        <dbReference type="ARBA" id="ARBA00023033"/>
    </source>
</evidence>
<comment type="cofactor">
    <cofactor evidence="1 8">
        <name>heme</name>
        <dbReference type="ChEBI" id="CHEBI:30413"/>
    </cofactor>
</comment>
<dbReference type="EMBL" id="MU864494">
    <property type="protein sequence ID" value="KAK4184334.1"/>
    <property type="molecule type" value="Genomic_DNA"/>
</dbReference>
<evidence type="ECO:0000256" key="5">
    <source>
        <dbReference type="ARBA" id="ARBA00023002"/>
    </source>
</evidence>
<gene>
    <name evidence="10" type="ORF">QBC35DRAFT_455408</name>
</gene>
<keyword evidence="6 8" id="KW-0408">Iron</keyword>
<feature type="transmembrane region" description="Helical" evidence="9">
    <location>
        <begin position="6"/>
        <end position="25"/>
    </location>
</feature>
<dbReference type="PRINTS" id="PR00465">
    <property type="entry name" value="EP450IV"/>
</dbReference>
<keyword evidence="9" id="KW-1133">Transmembrane helix</keyword>
<keyword evidence="11" id="KW-1185">Reference proteome</keyword>
<evidence type="ECO:0000256" key="6">
    <source>
        <dbReference type="ARBA" id="ARBA00023004"/>
    </source>
</evidence>
<keyword evidence="9" id="KW-0812">Transmembrane</keyword>
<dbReference type="PANTHER" id="PTHR46206:SF1">
    <property type="entry name" value="P450, PUTATIVE (EUROFUNG)-RELATED"/>
    <property type="match status" value="1"/>
</dbReference>
<evidence type="ECO:0000256" key="8">
    <source>
        <dbReference type="PIRSR" id="PIRSR602403-1"/>
    </source>
</evidence>
<dbReference type="CDD" id="cd11041">
    <property type="entry name" value="CYP503A1-like"/>
    <property type="match status" value="1"/>
</dbReference>
<dbReference type="GO" id="GO:0005506">
    <property type="term" value="F:iron ion binding"/>
    <property type="evidence" value="ECO:0007669"/>
    <property type="project" value="InterPro"/>
</dbReference>
<evidence type="ECO:0000256" key="1">
    <source>
        <dbReference type="ARBA" id="ARBA00001971"/>
    </source>
</evidence>
<dbReference type="InterPro" id="IPR036396">
    <property type="entry name" value="Cyt_P450_sf"/>
</dbReference>
<dbReference type="PANTHER" id="PTHR46206">
    <property type="entry name" value="CYTOCHROME P450"/>
    <property type="match status" value="1"/>
</dbReference>
<dbReference type="Pfam" id="PF00067">
    <property type="entry name" value="p450"/>
    <property type="match status" value="1"/>
</dbReference>
<sequence>MALLEIILRPAVFAPVLAISSYLIYHLFFAGPKRPNIPIVGAKEGDWFPYLQATWRNTLDFQRACQEADTRYRGRAVHLPIFGTPNLIHLPREEISFVNEAPDSQLSMHAMAIESLQTDYTSPDPYLVTNPVHHKLITTTLTNQIGNLVPDVADETQYAFDQLWGSSTGWKEVGVYDTLRRIIGSVTNRVFVGLPLCRNPDYLELGMAYAQDVPVASQLLRLLSPVIRPLAAYFITIPAKRHSKAFNQLIFPEIQARLDEYDARQQDPEKKSIKAKNDFLQWTVQQAKEMGDPYHWKLETLAGRIILLNFAAIHTSSFAITSALLEMAHADKADVNALRKEIEDVLAEHGGEWDKRALAQMTLLDSWMRESMRLNSFVTVGLMRLVMPKEGITTPSGVKIPKGCTVTVPSYAVLQDENVYDDAQEFKPFRFAELRKDESVGYIKRAQKAFATTSNDYLAFGHGRNACPGRFFAANELKLMLAHVVLHYDIEAVTDEKPGTKWYAMNRIPSFEATIRVRRRA</sequence>
<accession>A0AAN6WM10</accession>
<evidence type="ECO:0000313" key="11">
    <source>
        <dbReference type="Proteomes" id="UP001302126"/>
    </source>
</evidence>
<dbReference type="InterPro" id="IPR002403">
    <property type="entry name" value="Cyt_P450_E_grp-IV"/>
</dbReference>
<dbReference type="GO" id="GO:0004497">
    <property type="term" value="F:monooxygenase activity"/>
    <property type="evidence" value="ECO:0007669"/>
    <property type="project" value="UniProtKB-KW"/>
</dbReference>
<keyword evidence="9" id="KW-0472">Membrane</keyword>